<dbReference type="PROSITE" id="PS00074">
    <property type="entry name" value="GLFV_DEHYDROGENASE"/>
    <property type="match status" value="1"/>
</dbReference>
<dbReference type="PANTHER" id="PTHR11606:SF13">
    <property type="entry name" value="GLUTAMATE DEHYDROGENASE 1, MITOCHONDRIAL"/>
    <property type="match status" value="1"/>
</dbReference>
<keyword evidence="12" id="KW-1185">Reference proteome</keyword>
<evidence type="ECO:0000256" key="1">
    <source>
        <dbReference type="ARBA" id="ARBA00003868"/>
    </source>
</evidence>
<dbReference type="SUPFAM" id="SSF53223">
    <property type="entry name" value="Aminoacid dehydrogenase-like, N-terminal domain"/>
    <property type="match status" value="1"/>
</dbReference>
<evidence type="ECO:0000256" key="3">
    <source>
        <dbReference type="ARBA" id="ARBA00023002"/>
    </source>
</evidence>
<dbReference type="EMBL" id="FOFO01000004">
    <property type="protein sequence ID" value="SEP72111.1"/>
    <property type="molecule type" value="Genomic_DNA"/>
</dbReference>
<keyword evidence="3 5" id="KW-0560">Oxidoreductase</keyword>
<sequence>MPNDIPPPPPVSFQQSVARMVDRALDYVKLEPGADRAIKTCNAILQVTFPLKIRGEVRTFTGWRAVHSTHRLPAKGGLRFSPSIDQDSTEALAALMTYKCAIVDIPFGGSKGGLCIDPEQYSRDEMELITRRFARELARRGFLSPATNVPAPDVGTGQREMAWILDTYKNLYPEDINYVGCVTGKPVELGGMPGRLDATGRGIHYALREFFRHPDAVAEAGLSGDLKDKRIIIQGLGNVGYHAAKLLQEEDGARIIAIIERDGALVHEAGLNVEEVHQYMQRTGGVQGFPGVEWVEPGTMALERDCDILIPAALEGVIHTGNAERIRAPLIIEAANGPITFEADEILRARGTVILPDIYANAGGVVVSYFEWIRNLSHMRFGRLERRLDEMRGQHIVSALELMSGEQSPDWLRASLLRGADELDLVRSGLDDAMRVAFQEIERMRQTHDRAMDYRTAAYAVAISRISGASLDLGAY</sequence>
<dbReference type="OrthoDB" id="9803297at2"/>
<reference evidence="11 12" key="1">
    <citation type="submission" date="2016-10" db="EMBL/GenBank/DDBJ databases">
        <authorList>
            <person name="de Groot N.N."/>
        </authorList>
    </citation>
    <scope>NUCLEOTIDE SEQUENCE [LARGE SCALE GENOMIC DNA]</scope>
    <source>
        <strain evidence="11 12">B7-7</strain>
    </source>
</reference>
<dbReference type="GO" id="GO:0004354">
    <property type="term" value="F:glutamate dehydrogenase (NADP+) activity"/>
    <property type="evidence" value="ECO:0007669"/>
    <property type="project" value="UniProtKB-EC"/>
</dbReference>
<proteinExistence type="inferred from homology"/>
<feature type="active site" description="Proton donor" evidence="6">
    <location>
        <position position="111"/>
    </location>
</feature>
<organism evidence="11 12">
    <name type="scientific">Ectothiorhodospira magna</name>
    <dbReference type="NCBI Taxonomy" id="867345"/>
    <lineage>
        <taxon>Bacteria</taxon>
        <taxon>Pseudomonadati</taxon>
        <taxon>Pseudomonadota</taxon>
        <taxon>Gammaproteobacteria</taxon>
        <taxon>Chromatiales</taxon>
        <taxon>Ectothiorhodospiraceae</taxon>
        <taxon>Ectothiorhodospira</taxon>
    </lineage>
</organism>
<dbReference type="InterPro" id="IPR033524">
    <property type="entry name" value="Glu/Leu/Phe/Val_DH_AS"/>
</dbReference>
<gene>
    <name evidence="11" type="ORF">SAMN05421693_10464</name>
</gene>
<evidence type="ECO:0000256" key="4">
    <source>
        <dbReference type="ARBA" id="ARBA00048584"/>
    </source>
</evidence>
<evidence type="ECO:0000256" key="6">
    <source>
        <dbReference type="PIRSR" id="PIRSR000185-1"/>
    </source>
</evidence>
<evidence type="ECO:0000256" key="7">
    <source>
        <dbReference type="PIRSR" id="PIRSR000185-2"/>
    </source>
</evidence>
<dbReference type="Pfam" id="PF02812">
    <property type="entry name" value="ELFV_dehydrog_N"/>
    <property type="match status" value="1"/>
</dbReference>
<dbReference type="InterPro" id="IPR014362">
    <property type="entry name" value="Glu_DH"/>
</dbReference>
<dbReference type="GO" id="GO:0004352">
    <property type="term" value="F:glutamate dehydrogenase (NAD+) activity"/>
    <property type="evidence" value="ECO:0007669"/>
    <property type="project" value="TreeGrafter"/>
</dbReference>
<dbReference type="InterPro" id="IPR036291">
    <property type="entry name" value="NAD(P)-bd_dom_sf"/>
</dbReference>
<dbReference type="SMART" id="SM00839">
    <property type="entry name" value="ELFV_dehydrog"/>
    <property type="match status" value="1"/>
</dbReference>
<evidence type="ECO:0000256" key="2">
    <source>
        <dbReference type="ARBA" id="ARBA00006382"/>
    </source>
</evidence>
<feature type="binding site" evidence="7">
    <location>
        <position position="368"/>
    </location>
    <ligand>
        <name>substrate</name>
    </ligand>
</feature>
<evidence type="ECO:0000256" key="5">
    <source>
        <dbReference type="PIRNR" id="PIRNR000185"/>
    </source>
</evidence>
<feature type="binding site" evidence="7">
    <location>
        <position position="75"/>
    </location>
    <ligand>
        <name>substrate</name>
    </ligand>
</feature>
<dbReference type="PIRSF" id="PIRSF000185">
    <property type="entry name" value="Glu_DH"/>
    <property type="match status" value="1"/>
</dbReference>
<dbReference type="InterPro" id="IPR006095">
    <property type="entry name" value="Glu/Leu/Phe/Val/Trp_DH"/>
</dbReference>
<dbReference type="Pfam" id="PF00208">
    <property type="entry name" value="ELFV_dehydrog"/>
    <property type="match status" value="1"/>
</dbReference>
<feature type="binding site" evidence="7">
    <location>
        <position position="199"/>
    </location>
    <ligand>
        <name>NAD(+)</name>
        <dbReference type="ChEBI" id="CHEBI:57540"/>
    </ligand>
</feature>
<keyword evidence="7" id="KW-0547">Nucleotide-binding</keyword>
<accession>A0A1H9A6F7</accession>
<dbReference type="Gene3D" id="3.40.50.10860">
    <property type="entry name" value="Leucine Dehydrogenase, chain A, domain 1"/>
    <property type="match status" value="1"/>
</dbReference>
<dbReference type="RefSeq" id="WP_090203725.1">
    <property type="nucleotide sequence ID" value="NZ_FOFO01000004.1"/>
</dbReference>
<evidence type="ECO:0000313" key="11">
    <source>
        <dbReference type="EMBL" id="SEP72111.1"/>
    </source>
</evidence>
<feature type="binding site" evidence="7">
    <location>
        <position position="238"/>
    </location>
    <ligand>
        <name>NAD(+)</name>
        <dbReference type="ChEBI" id="CHEBI:57540"/>
    </ligand>
</feature>
<dbReference type="SUPFAM" id="SSF51735">
    <property type="entry name" value="NAD(P)-binding Rossmann-fold domains"/>
    <property type="match status" value="1"/>
</dbReference>
<dbReference type="Proteomes" id="UP000199496">
    <property type="component" value="Unassembled WGS sequence"/>
</dbReference>
<feature type="binding site" evidence="7">
    <location>
        <position position="99"/>
    </location>
    <ligand>
        <name>substrate</name>
    </ligand>
</feature>
<evidence type="ECO:0000256" key="9">
    <source>
        <dbReference type="RuleBase" id="RU004417"/>
    </source>
</evidence>
<evidence type="ECO:0000256" key="8">
    <source>
        <dbReference type="PIRSR" id="PIRSR000185-3"/>
    </source>
</evidence>
<protein>
    <recommendedName>
        <fullName evidence="5">Glutamate dehydrogenase</fullName>
    </recommendedName>
</protein>
<keyword evidence="7" id="KW-0520">NAD</keyword>
<dbReference type="PANTHER" id="PTHR11606">
    <property type="entry name" value="GLUTAMATE DEHYDROGENASE"/>
    <property type="match status" value="1"/>
</dbReference>
<comment type="catalytic activity">
    <reaction evidence="4">
        <text>L-glutamate + NADP(+) + H2O = 2-oxoglutarate + NH4(+) + NADPH + H(+)</text>
        <dbReference type="Rhea" id="RHEA:11612"/>
        <dbReference type="ChEBI" id="CHEBI:15377"/>
        <dbReference type="ChEBI" id="CHEBI:15378"/>
        <dbReference type="ChEBI" id="CHEBI:16810"/>
        <dbReference type="ChEBI" id="CHEBI:28938"/>
        <dbReference type="ChEBI" id="CHEBI:29985"/>
        <dbReference type="ChEBI" id="CHEBI:57783"/>
        <dbReference type="ChEBI" id="CHEBI:58349"/>
        <dbReference type="EC" id="1.4.1.4"/>
    </reaction>
</comment>
<dbReference type="CDD" id="cd01076">
    <property type="entry name" value="NAD_bind_1_Glu_DH"/>
    <property type="match status" value="1"/>
</dbReference>
<dbReference type="GO" id="GO:0000166">
    <property type="term" value="F:nucleotide binding"/>
    <property type="evidence" value="ECO:0007669"/>
    <property type="project" value="UniProtKB-KW"/>
</dbReference>
<evidence type="ECO:0000259" key="10">
    <source>
        <dbReference type="SMART" id="SM00839"/>
    </source>
</evidence>
<dbReference type="GO" id="GO:0006538">
    <property type="term" value="P:L-glutamate catabolic process"/>
    <property type="evidence" value="ECO:0007669"/>
    <property type="project" value="TreeGrafter"/>
</dbReference>
<dbReference type="InterPro" id="IPR046346">
    <property type="entry name" value="Aminoacid_DH-like_N_sf"/>
</dbReference>
<dbReference type="STRING" id="867345.SAMN05421693_10464"/>
<name>A0A1H9A6F7_9GAMM</name>
<dbReference type="InterPro" id="IPR006097">
    <property type="entry name" value="Glu/Leu/Phe/Val/Trp_DH_dimer"/>
</dbReference>
<feature type="site" description="Important for catalysis" evidence="8">
    <location>
        <position position="153"/>
    </location>
</feature>
<dbReference type="PRINTS" id="PR00082">
    <property type="entry name" value="GLFDHDRGNASE"/>
</dbReference>
<evidence type="ECO:0000313" key="12">
    <source>
        <dbReference type="Proteomes" id="UP000199496"/>
    </source>
</evidence>
<comment type="similarity">
    <text evidence="2 5 9">Belongs to the Glu/Leu/Phe/Val dehydrogenases family.</text>
</comment>
<feature type="domain" description="Glutamate/phenylalanine/leucine/valine/L-tryptophan dehydrogenase C-terminal" evidence="10">
    <location>
        <begin position="194"/>
        <end position="474"/>
    </location>
</feature>
<dbReference type="AlphaFoldDB" id="A0A1H9A6F7"/>
<dbReference type="FunFam" id="3.40.50.720:FF:000100">
    <property type="entry name" value="Glutamate dehydrogenase 1, mitochondrial"/>
    <property type="match status" value="1"/>
</dbReference>
<dbReference type="Gene3D" id="3.40.50.720">
    <property type="entry name" value="NAD(P)-binding Rossmann-like Domain"/>
    <property type="match status" value="1"/>
</dbReference>
<dbReference type="InterPro" id="IPR033922">
    <property type="entry name" value="NAD_bind_Glu_DH"/>
</dbReference>
<comment type="function">
    <text evidence="1">Catalyzes the reversible oxidative deamination of glutamate to alpha-ketoglutarate and ammonia.</text>
</comment>
<dbReference type="InterPro" id="IPR006096">
    <property type="entry name" value="Glu/Leu/Phe/Val/Trp_DH_C"/>
</dbReference>